<dbReference type="RefSeq" id="WP_100788836.1">
    <property type="nucleotide sequence ID" value="NZ_NPDQ01000001.1"/>
</dbReference>
<dbReference type="SUPFAM" id="SSF54862">
    <property type="entry name" value="4Fe-4S ferredoxins"/>
    <property type="match status" value="1"/>
</dbReference>
<protein>
    <submittedName>
        <fullName evidence="1">Ferredoxin</fullName>
    </submittedName>
</protein>
<dbReference type="OrthoDB" id="331180at2"/>
<proteinExistence type="predicted"/>
<evidence type="ECO:0000313" key="1">
    <source>
        <dbReference type="EMBL" id="TGK96217.1"/>
    </source>
</evidence>
<sequence>MADKSSKQPENVPGKYYVDQTCVPCNDCIKEAPGLLQYSSDESHIFFKNQPTTPAEEKQAKAAMAMCPVDAIGDDGE</sequence>
<dbReference type="AlphaFoldDB" id="A0A2M9Y5Q2"/>
<dbReference type="Proteomes" id="UP000297891">
    <property type="component" value="Unassembled WGS sequence"/>
</dbReference>
<reference evidence="1" key="1">
    <citation type="journal article" date="2019" name="PLoS Negl. Trop. Dis.">
        <title>Revisiting the worldwide diversity of Leptospira species in the environment.</title>
        <authorList>
            <person name="Vincent A.T."/>
            <person name="Schiettekatte O."/>
            <person name="Bourhy P."/>
            <person name="Veyrier F.J."/>
            <person name="Picardeau M."/>
        </authorList>
    </citation>
    <scope>NUCLEOTIDE SEQUENCE [LARGE SCALE GENOMIC DNA]</scope>
    <source>
        <strain evidence="1">201800277</strain>
    </source>
</reference>
<dbReference type="Gene3D" id="3.30.70.20">
    <property type="match status" value="1"/>
</dbReference>
<dbReference type="Pfam" id="PF13370">
    <property type="entry name" value="Fer4_13"/>
    <property type="match status" value="1"/>
</dbReference>
<keyword evidence="2" id="KW-1185">Reference proteome</keyword>
<dbReference type="EMBL" id="RQFP01000001">
    <property type="protein sequence ID" value="TGK96217.1"/>
    <property type="molecule type" value="Genomic_DNA"/>
</dbReference>
<name>A0A2M9Y5Q2_9LEPT</name>
<organism evidence="1 2">
    <name type="scientific">Leptospira brenneri</name>
    <dbReference type="NCBI Taxonomy" id="2023182"/>
    <lineage>
        <taxon>Bacteria</taxon>
        <taxon>Pseudomonadati</taxon>
        <taxon>Spirochaetota</taxon>
        <taxon>Spirochaetia</taxon>
        <taxon>Leptospirales</taxon>
        <taxon>Leptospiraceae</taxon>
        <taxon>Leptospira</taxon>
    </lineage>
</organism>
<comment type="caution">
    <text evidence="1">The sequence shown here is derived from an EMBL/GenBank/DDBJ whole genome shotgun (WGS) entry which is preliminary data.</text>
</comment>
<gene>
    <name evidence="1" type="ORF">EHQ30_06285</name>
</gene>
<evidence type="ECO:0000313" key="2">
    <source>
        <dbReference type="Proteomes" id="UP000297891"/>
    </source>
</evidence>
<accession>A0A2M9Y5Q2</accession>